<dbReference type="PANTHER" id="PTHR33577">
    <property type="entry name" value="STERIGMATOCYSTIN BIOSYNTHESIS PEROXIDASE STCC-RELATED"/>
    <property type="match status" value="1"/>
</dbReference>
<keyword evidence="3" id="KW-0349">Heme</keyword>
<gene>
    <name evidence="9" type="ORF">NW762_013223</name>
</gene>
<name>A0A9W8V7J5_9HYPO</name>
<dbReference type="PANTHER" id="PTHR33577:SF7">
    <property type="entry name" value="HEME HALOPEROXIDASE FAMILY PROFILE DOMAIN-CONTAINING PROTEIN"/>
    <property type="match status" value="1"/>
</dbReference>
<evidence type="ECO:0000256" key="6">
    <source>
        <dbReference type="ARBA" id="ARBA00023004"/>
    </source>
</evidence>
<evidence type="ECO:0000256" key="4">
    <source>
        <dbReference type="ARBA" id="ARBA00022723"/>
    </source>
</evidence>
<dbReference type="InterPro" id="IPR036851">
    <property type="entry name" value="Chloroperoxidase-like_sf"/>
</dbReference>
<feature type="domain" description="Heme haloperoxidase family profile" evidence="8">
    <location>
        <begin position="17"/>
        <end position="225"/>
    </location>
</feature>
<keyword evidence="5" id="KW-0560">Oxidoreductase</keyword>
<accession>A0A9W8V7J5</accession>
<dbReference type="InterPro" id="IPR000028">
    <property type="entry name" value="Chloroperoxidase"/>
</dbReference>
<evidence type="ECO:0000313" key="10">
    <source>
        <dbReference type="Proteomes" id="UP001152049"/>
    </source>
</evidence>
<dbReference type="AlphaFoldDB" id="A0A9W8V7J5"/>
<dbReference type="EMBL" id="JAOQAZ010000040">
    <property type="protein sequence ID" value="KAJ4247085.1"/>
    <property type="molecule type" value="Genomic_DNA"/>
</dbReference>
<keyword evidence="6" id="KW-0408">Iron</keyword>
<evidence type="ECO:0000256" key="3">
    <source>
        <dbReference type="ARBA" id="ARBA00022617"/>
    </source>
</evidence>
<comment type="cofactor">
    <cofactor evidence="1">
        <name>heme b</name>
        <dbReference type="ChEBI" id="CHEBI:60344"/>
    </cofactor>
</comment>
<dbReference type="SUPFAM" id="SSF47571">
    <property type="entry name" value="Cloroperoxidase"/>
    <property type="match status" value="1"/>
</dbReference>
<evidence type="ECO:0000256" key="7">
    <source>
        <dbReference type="ARBA" id="ARBA00025795"/>
    </source>
</evidence>
<comment type="caution">
    <text evidence="9">The sequence shown here is derived from an EMBL/GenBank/DDBJ whole genome shotgun (WGS) entry which is preliminary data.</text>
</comment>
<evidence type="ECO:0000256" key="1">
    <source>
        <dbReference type="ARBA" id="ARBA00001970"/>
    </source>
</evidence>
<dbReference type="Gene3D" id="1.10.489.10">
    <property type="entry name" value="Chloroperoxidase-like"/>
    <property type="match status" value="1"/>
</dbReference>
<proteinExistence type="inferred from homology"/>
<organism evidence="9 10">
    <name type="scientific">Fusarium torreyae</name>
    <dbReference type="NCBI Taxonomy" id="1237075"/>
    <lineage>
        <taxon>Eukaryota</taxon>
        <taxon>Fungi</taxon>
        <taxon>Dikarya</taxon>
        <taxon>Ascomycota</taxon>
        <taxon>Pezizomycotina</taxon>
        <taxon>Sordariomycetes</taxon>
        <taxon>Hypocreomycetidae</taxon>
        <taxon>Hypocreales</taxon>
        <taxon>Nectriaceae</taxon>
        <taxon>Fusarium</taxon>
    </lineage>
</organism>
<sequence length="250" mass="27896">MFLVASASARHEYGSDSLPEWHPAGPNDFRGPCPMMNTLANHGFLPHDGRNLTEETVVSALERGINFDEALGKIMFEQALVANPEPNATFFTLHNVLEHDASMSRLDAYFGNNHVFNQKVFDTTKAYWTGETLDAKMLADGKLFRQIESRSTNPKYTFTNKTEAFSLGEVSAPIIVFGDLESGTVSRKFVEYFFENERLPTKLGWSKKKSPVSFEQITATSDLIRNATNLLTKGKAVGSKQRRDLHAGLV</sequence>
<keyword evidence="2" id="KW-0575">Peroxidase</keyword>
<evidence type="ECO:0000313" key="9">
    <source>
        <dbReference type="EMBL" id="KAJ4247085.1"/>
    </source>
</evidence>
<reference evidence="9" key="1">
    <citation type="submission" date="2022-09" db="EMBL/GenBank/DDBJ databases">
        <title>Fusarium specimens isolated from Avocado Roots.</title>
        <authorList>
            <person name="Stajich J."/>
            <person name="Roper C."/>
            <person name="Heimlech-Rivalta G."/>
        </authorList>
    </citation>
    <scope>NUCLEOTIDE SEQUENCE</scope>
    <source>
        <strain evidence="9">CF00136</strain>
    </source>
</reference>
<protein>
    <recommendedName>
        <fullName evidence="8">Heme haloperoxidase family profile domain-containing protein</fullName>
    </recommendedName>
</protein>
<keyword evidence="4" id="KW-0479">Metal-binding</keyword>
<dbReference type="Proteomes" id="UP001152049">
    <property type="component" value="Unassembled WGS sequence"/>
</dbReference>
<dbReference type="OrthoDB" id="407298at2759"/>
<evidence type="ECO:0000256" key="5">
    <source>
        <dbReference type="ARBA" id="ARBA00023002"/>
    </source>
</evidence>
<dbReference type="PROSITE" id="PS51405">
    <property type="entry name" value="HEME_HALOPEROXIDASE"/>
    <property type="match status" value="1"/>
</dbReference>
<evidence type="ECO:0000259" key="8">
    <source>
        <dbReference type="PROSITE" id="PS51405"/>
    </source>
</evidence>
<keyword evidence="10" id="KW-1185">Reference proteome</keyword>
<evidence type="ECO:0000256" key="2">
    <source>
        <dbReference type="ARBA" id="ARBA00022559"/>
    </source>
</evidence>
<comment type="similarity">
    <text evidence="7">Belongs to the chloroperoxidase family.</text>
</comment>
<dbReference type="Pfam" id="PF01328">
    <property type="entry name" value="Peroxidase_2"/>
    <property type="match status" value="1"/>
</dbReference>
<dbReference type="GO" id="GO:0004601">
    <property type="term" value="F:peroxidase activity"/>
    <property type="evidence" value="ECO:0007669"/>
    <property type="project" value="UniProtKB-KW"/>
</dbReference>
<dbReference type="GO" id="GO:0046872">
    <property type="term" value="F:metal ion binding"/>
    <property type="evidence" value="ECO:0007669"/>
    <property type="project" value="UniProtKB-KW"/>
</dbReference>